<dbReference type="AlphaFoldDB" id="A0AA35KY57"/>
<accession>A0AA35KY57</accession>
<gene>
    <name evidence="2" type="ORF">PODLI_1B014974</name>
</gene>
<evidence type="ECO:0000313" key="3">
    <source>
        <dbReference type="Proteomes" id="UP001178461"/>
    </source>
</evidence>
<feature type="region of interest" description="Disordered" evidence="1">
    <location>
        <begin position="58"/>
        <end position="106"/>
    </location>
</feature>
<organism evidence="2 3">
    <name type="scientific">Podarcis lilfordi</name>
    <name type="common">Lilford's wall lizard</name>
    <dbReference type="NCBI Taxonomy" id="74358"/>
    <lineage>
        <taxon>Eukaryota</taxon>
        <taxon>Metazoa</taxon>
        <taxon>Chordata</taxon>
        <taxon>Craniata</taxon>
        <taxon>Vertebrata</taxon>
        <taxon>Euteleostomi</taxon>
        <taxon>Lepidosauria</taxon>
        <taxon>Squamata</taxon>
        <taxon>Bifurcata</taxon>
        <taxon>Unidentata</taxon>
        <taxon>Episquamata</taxon>
        <taxon>Laterata</taxon>
        <taxon>Lacertibaenia</taxon>
        <taxon>Lacertidae</taxon>
        <taxon>Podarcis</taxon>
    </lineage>
</organism>
<feature type="compositionally biased region" description="Polar residues" evidence="1">
    <location>
        <begin position="58"/>
        <end position="67"/>
    </location>
</feature>
<sequence>MKKGVLLPRPFKNPLFPPGAPITSQLISNFLGFRSVDVLLRAVRGCHGYTSCNIDVSSSKLSGSEAGQCSAAGGSGRDQAVFDAESRDGSPLLTRQPGRNPFRSLR</sequence>
<evidence type="ECO:0000313" key="2">
    <source>
        <dbReference type="EMBL" id="CAI5785683.1"/>
    </source>
</evidence>
<protein>
    <submittedName>
        <fullName evidence="2">Uncharacterized protein</fullName>
    </submittedName>
</protein>
<keyword evidence="3" id="KW-1185">Reference proteome</keyword>
<dbReference type="EMBL" id="OX395135">
    <property type="protein sequence ID" value="CAI5785683.1"/>
    <property type="molecule type" value="Genomic_DNA"/>
</dbReference>
<reference evidence="2" key="1">
    <citation type="submission" date="2022-12" db="EMBL/GenBank/DDBJ databases">
        <authorList>
            <person name="Alioto T."/>
            <person name="Alioto T."/>
            <person name="Gomez Garrido J."/>
        </authorList>
    </citation>
    <scope>NUCLEOTIDE SEQUENCE</scope>
</reference>
<proteinExistence type="predicted"/>
<evidence type="ECO:0000256" key="1">
    <source>
        <dbReference type="SAM" id="MobiDB-lite"/>
    </source>
</evidence>
<dbReference type="Proteomes" id="UP001178461">
    <property type="component" value="Chromosome 10"/>
</dbReference>
<name>A0AA35KY57_9SAUR</name>